<feature type="region of interest" description="Disordered" evidence="2">
    <location>
        <begin position="417"/>
        <end position="465"/>
    </location>
</feature>
<accession>A0ABN9XZM8</accession>
<reference evidence="3" key="1">
    <citation type="submission" date="2023-10" db="EMBL/GenBank/DDBJ databases">
        <authorList>
            <person name="Chen Y."/>
            <person name="Shah S."/>
            <person name="Dougan E. K."/>
            <person name="Thang M."/>
            <person name="Chan C."/>
        </authorList>
    </citation>
    <scope>NUCLEOTIDE SEQUENCE [LARGE SCALE GENOMIC DNA]</scope>
</reference>
<proteinExistence type="predicted"/>
<dbReference type="Proteomes" id="UP001189429">
    <property type="component" value="Unassembled WGS sequence"/>
</dbReference>
<protein>
    <submittedName>
        <fullName evidence="3">Uncharacterized protein</fullName>
    </submittedName>
</protein>
<evidence type="ECO:0000313" key="3">
    <source>
        <dbReference type="EMBL" id="CAK0905629.1"/>
    </source>
</evidence>
<name>A0ABN9XZM8_9DINO</name>
<gene>
    <name evidence="3" type="ORF">PCOR1329_LOCUS81271</name>
</gene>
<feature type="region of interest" description="Disordered" evidence="2">
    <location>
        <begin position="307"/>
        <end position="328"/>
    </location>
</feature>
<feature type="region of interest" description="Disordered" evidence="2">
    <location>
        <begin position="1"/>
        <end position="23"/>
    </location>
</feature>
<feature type="compositionally biased region" description="Basic and acidic residues" evidence="2">
    <location>
        <begin position="631"/>
        <end position="640"/>
    </location>
</feature>
<feature type="compositionally biased region" description="Polar residues" evidence="2">
    <location>
        <begin position="420"/>
        <end position="433"/>
    </location>
</feature>
<evidence type="ECO:0000313" key="4">
    <source>
        <dbReference type="Proteomes" id="UP001189429"/>
    </source>
</evidence>
<dbReference type="InterPro" id="IPR045287">
    <property type="entry name" value="PAB"/>
</dbReference>
<evidence type="ECO:0000256" key="2">
    <source>
        <dbReference type="SAM" id="MobiDB-lite"/>
    </source>
</evidence>
<keyword evidence="4" id="KW-1185">Reference proteome</keyword>
<feature type="compositionally biased region" description="Basic and acidic residues" evidence="2">
    <location>
        <begin position="316"/>
        <end position="328"/>
    </location>
</feature>
<feature type="compositionally biased region" description="Low complexity" evidence="2">
    <location>
        <begin position="12"/>
        <end position="23"/>
    </location>
</feature>
<dbReference type="PANTHER" id="PTHR35115">
    <property type="entry name" value="CYCLIN DELTA-3"/>
    <property type="match status" value="1"/>
</dbReference>
<keyword evidence="1" id="KW-0175">Coiled coil</keyword>
<organism evidence="3 4">
    <name type="scientific">Prorocentrum cordatum</name>
    <dbReference type="NCBI Taxonomy" id="2364126"/>
    <lineage>
        <taxon>Eukaryota</taxon>
        <taxon>Sar</taxon>
        <taxon>Alveolata</taxon>
        <taxon>Dinophyceae</taxon>
        <taxon>Prorocentrales</taxon>
        <taxon>Prorocentraceae</taxon>
        <taxon>Prorocentrum</taxon>
    </lineage>
</organism>
<dbReference type="EMBL" id="CAUYUJ010021592">
    <property type="protein sequence ID" value="CAK0905629.1"/>
    <property type="molecule type" value="Genomic_DNA"/>
</dbReference>
<evidence type="ECO:0000256" key="1">
    <source>
        <dbReference type="SAM" id="Coils"/>
    </source>
</evidence>
<comment type="caution">
    <text evidence="3">The sequence shown here is derived from an EMBL/GenBank/DDBJ whole genome shotgun (WGS) entry which is preliminary data.</text>
</comment>
<feature type="coiled-coil region" evidence="1">
    <location>
        <begin position="526"/>
        <end position="563"/>
    </location>
</feature>
<feature type="compositionally biased region" description="Low complexity" evidence="2">
    <location>
        <begin position="453"/>
        <end position="465"/>
    </location>
</feature>
<feature type="region of interest" description="Disordered" evidence="2">
    <location>
        <begin position="631"/>
        <end position="664"/>
    </location>
</feature>
<dbReference type="PANTHER" id="PTHR35115:SF1">
    <property type="entry name" value="PROTEIN IN CHLOROPLAST ATPASE BIOGENESIS, CHLOROPLASTIC"/>
    <property type="match status" value="1"/>
</dbReference>
<sequence>MQAAPAFLQPSGPLARAAPPPGDAGAPPALAAALGAAAAADVPGGGAARLSARAAAAAASVALALAAARLPAHGRRPRRSCAITAQRATTLAEPPVAAVDSAKLEYHRKMFNDVLCVRVPRKLEVFLNVLQASGFTVLGKDDWRGLGDLHPFMMPIATRGEGDDADVVGLLLRTPNGQALQPDEYQVVSQKPRKTWKLVLWSLTMDKWIAKRAEEAKFENSEQDQGVLEAVKDAYDFKFKGGDRSSLNKWLLLQVGAFPDVYRQLADELLLRGDPKSALSVADTMRDAFGTQWAFPHSYQCGILRNHYNQPDSDDPERRTDRNMEADHSAERCFKTGYPLWSLAEEDDLEFLLGEAKMPRLEDMDSLRVFYLGRVVNDQRAAVRTGDISEGCATLAKAGERPLRARSACRECGSKAPQHVINQQREQRQQNTSGGNGKAQRANAWLNGPPVLQSQGGSRAGGRANANATELSNEGIIKLLKSRGLQAGSELDTMLTEVLKEAEGPGPADLGSKGLQDLLQRQSRKLKQIEGSTERVQNAKAALEEAQRYFEQECQQLKAHQDNLSDIEKFIKKAQSATVLPEPPEQDGESDPKHELQMLDVLELAVKKYTSRFAIDATAVLAATEAKKAEFTSKLPKAEEPSAPQPATGADPSPGGAGGSDPDIIVLDPDDNELRAKLKRAGFDAADDPEALRSQLPADKLDLSCGKELPSSRIAAAMVNVGISTPLAVVSVYLHTSVGLAGVNIELLGKLLQAVGKLQFPWIVAAE</sequence>